<dbReference type="Pfam" id="PF03616">
    <property type="entry name" value="Glt_symporter"/>
    <property type="match status" value="1"/>
</dbReference>
<feature type="transmembrane region" description="Helical" evidence="1">
    <location>
        <begin position="242"/>
        <end position="263"/>
    </location>
</feature>
<keyword evidence="1" id="KW-0406">Ion transport</keyword>
<dbReference type="InterPro" id="IPR004445">
    <property type="entry name" value="GltS"/>
</dbReference>
<feature type="transmembrane region" description="Helical" evidence="1">
    <location>
        <begin position="126"/>
        <end position="147"/>
    </location>
</feature>
<feature type="transmembrane region" description="Helical" evidence="1">
    <location>
        <begin position="301"/>
        <end position="324"/>
    </location>
</feature>
<feature type="transmembrane region" description="Helical" evidence="1">
    <location>
        <begin position="40"/>
        <end position="58"/>
    </location>
</feature>
<dbReference type="NCBIfam" id="TIGR00210">
    <property type="entry name" value="gltS"/>
    <property type="match status" value="1"/>
</dbReference>
<comment type="subcellular location">
    <subcellularLocation>
        <location evidence="1">Cell inner membrane</location>
        <topology evidence="1">Multi-pass membrane protein</topology>
    </subcellularLocation>
</comment>
<keyword evidence="1" id="KW-0029">Amino-acid transport</keyword>
<keyword evidence="4" id="KW-1185">Reference proteome</keyword>
<dbReference type="Proteomes" id="UP001163739">
    <property type="component" value="Chromosome"/>
</dbReference>
<keyword evidence="1" id="KW-1003">Cell membrane</keyword>
<keyword evidence="1" id="KW-0915">Sodium</keyword>
<accession>A0ABY6N3V2</accession>
<dbReference type="PANTHER" id="PTHR36178">
    <property type="entry name" value="SLR0625 PROTEIN"/>
    <property type="match status" value="1"/>
</dbReference>
<evidence type="ECO:0000313" key="4">
    <source>
        <dbReference type="Proteomes" id="UP001163739"/>
    </source>
</evidence>
<name>A0ABY6N3V2_9ALTE</name>
<feature type="transmembrane region" description="Helical" evidence="1">
    <location>
        <begin position="275"/>
        <end position="295"/>
    </location>
</feature>
<feature type="transmembrane region" description="Helical" evidence="1">
    <location>
        <begin position="372"/>
        <end position="394"/>
    </location>
</feature>
<feature type="transmembrane region" description="Helical" evidence="1">
    <location>
        <begin position="70"/>
        <end position="88"/>
    </location>
</feature>
<organism evidence="3 4">
    <name type="scientific">Alkalimarinus alittae</name>
    <dbReference type="NCBI Taxonomy" id="2961619"/>
    <lineage>
        <taxon>Bacteria</taxon>
        <taxon>Pseudomonadati</taxon>
        <taxon>Pseudomonadota</taxon>
        <taxon>Gammaproteobacteria</taxon>
        <taxon>Alteromonadales</taxon>
        <taxon>Alteromonadaceae</taxon>
        <taxon>Alkalimarinus</taxon>
    </lineage>
</organism>
<comment type="similarity">
    <text evidence="1">Belongs to the glutamate:Na(+) symporter (ESS) (TC 2.A.27) family.</text>
</comment>
<evidence type="ECO:0000256" key="1">
    <source>
        <dbReference type="HAMAP-Rule" id="MF_02062"/>
    </source>
</evidence>
<dbReference type="PANTHER" id="PTHR36178:SF1">
    <property type="entry name" value="SODIUM_GLUTAMATE SYMPORTER"/>
    <property type="match status" value="1"/>
</dbReference>
<evidence type="ECO:0000256" key="2">
    <source>
        <dbReference type="NCBIfam" id="TIGR00210"/>
    </source>
</evidence>
<feature type="transmembrane region" description="Helical" evidence="1">
    <location>
        <begin position="95"/>
        <end position="120"/>
    </location>
</feature>
<evidence type="ECO:0000313" key="3">
    <source>
        <dbReference type="EMBL" id="UZE96699.1"/>
    </source>
</evidence>
<comment type="function">
    <text evidence="1">Catalyzes the sodium-dependent transport of glutamate.</text>
</comment>
<gene>
    <name evidence="1 3" type="primary">gltS</name>
    <name evidence="3" type="ORF">NKI27_02800</name>
</gene>
<dbReference type="EMBL" id="CP100390">
    <property type="protein sequence ID" value="UZE96699.1"/>
    <property type="molecule type" value="Genomic_DNA"/>
</dbReference>
<proteinExistence type="inferred from homology"/>
<dbReference type="RefSeq" id="WP_265048184.1">
    <property type="nucleotide sequence ID" value="NZ_CP100390.1"/>
</dbReference>
<feature type="transmembrane region" description="Helical" evidence="1">
    <location>
        <begin position="12"/>
        <end position="28"/>
    </location>
</feature>
<protein>
    <recommendedName>
        <fullName evidence="1 2">Sodium/glutamate symporter</fullName>
    </recommendedName>
</protein>
<keyword evidence="1" id="KW-1133">Transmembrane helix</keyword>
<keyword evidence="1" id="KW-0472">Membrane</keyword>
<keyword evidence="1" id="KW-0739">Sodium transport</keyword>
<keyword evidence="1" id="KW-0813">Transport</keyword>
<feature type="transmembrane region" description="Helical" evidence="1">
    <location>
        <begin position="331"/>
        <end position="352"/>
    </location>
</feature>
<keyword evidence="1" id="KW-0997">Cell inner membrane</keyword>
<keyword evidence="1" id="KW-0769">Symport</keyword>
<reference evidence="3" key="1">
    <citation type="submission" date="2022-06" db="EMBL/GenBank/DDBJ databases">
        <title>Alkalimarinus sp. nov., isolated from gut of a Alitta virens.</title>
        <authorList>
            <person name="Yang A.I."/>
            <person name="Shin N.-R."/>
        </authorList>
    </citation>
    <scope>NUCLEOTIDE SEQUENCE</scope>
    <source>
        <strain evidence="3">A2M4</strain>
    </source>
</reference>
<sequence length="401" mass="42521">MNYAVEGTDFLILSIIAVFAGGYINRVIPLLKRNNIPEAVTGGLLFSIVIGVVSSQWDLTLDFDMRLRDILLLIFFTTIGLTAKFRLLMAGGKALVILLSISMVFLILQNAAGVFIMTSFGSEPAYGLFVGSISLAGGHGTAIAWGAEAAKAGLEDAEALGITFATFGLIMGGIIGGPIAGRLIKANGLKPKGEIDIITTVSEVKERYHPTTLEDILKTTLVIAVCIQTGDLVNRFLFNTGMLLPGFLTAMLMAITITNSADVAKFKISERAVSVANNVSLQIFLVMSLISMQFAALSDDVLLAVIVMCTQVTVITLFTMWVVFRVMGRDYDAAVMASGFAGLGLGATPVAIGNMNAITNRFGPSPKAFLVVPLVGAFFIDIANALILKIFLALPMMGGGF</sequence>
<feature type="transmembrane region" description="Helical" evidence="1">
    <location>
        <begin position="159"/>
        <end position="180"/>
    </location>
</feature>
<dbReference type="HAMAP" id="MF_02062">
    <property type="entry name" value="GltS"/>
    <property type="match status" value="1"/>
</dbReference>
<keyword evidence="1" id="KW-0812">Transmembrane</keyword>